<dbReference type="PRINTS" id="PR00465">
    <property type="entry name" value="EP450IV"/>
</dbReference>
<evidence type="ECO:0000313" key="14">
    <source>
        <dbReference type="EMBL" id="KZP31538.1"/>
    </source>
</evidence>
<dbReference type="InterPro" id="IPR002403">
    <property type="entry name" value="Cyt_P450_E_grp-IV"/>
</dbReference>
<dbReference type="GO" id="GO:0005506">
    <property type="term" value="F:iron ion binding"/>
    <property type="evidence" value="ECO:0007669"/>
    <property type="project" value="InterPro"/>
</dbReference>
<evidence type="ECO:0000256" key="5">
    <source>
        <dbReference type="ARBA" id="ARBA00022617"/>
    </source>
</evidence>
<protein>
    <submittedName>
        <fullName evidence="14">Cytochrome P450</fullName>
    </submittedName>
</protein>
<evidence type="ECO:0000256" key="2">
    <source>
        <dbReference type="ARBA" id="ARBA00004370"/>
    </source>
</evidence>
<keyword evidence="5 13" id="KW-0349">Heme</keyword>
<dbReference type="GO" id="GO:0016705">
    <property type="term" value="F:oxidoreductase activity, acting on paired donors, with incorporation or reduction of molecular oxygen"/>
    <property type="evidence" value="ECO:0007669"/>
    <property type="project" value="InterPro"/>
</dbReference>
<dbReference type="InterPro" id="IPR050121">
    <property type="entry name" value="Cytochrome_P450_monoxygenase"/>
</dbReference>
<comment type="similarity">
    <text evidence="4">Belongs to the cytochrome P450 family.</text>
</comment>
<accession>A0A166UBX1</accession>
<evidence type="ECO:0000256" key="7">
    <source>
        <dbReference type="ARBA" id="ARBA00022723"/>
    </source>
</evidence>
<comment type="pathway">
    <text evidence="3">Secondary metabolite biosynthesis; terpenoid biosynthesis.</text>
</comment>
<dbReference type="SUPFAM" id="SSF48264">
    <property type="entry name" value="Cytochrome P450"/>
    <property type="match status" value="1"/>
</dbReference>
<dbReference type="GO" id="GO:0004497">
    <property type="term" value="F:monooxygenase activity"/>
    <property type="evidence" value="ECO:0007669"/>
    <property type="project" value="UniProtKB-KW"/>
</dbReference>
<dbReference type="GO" id="GO:0020037">
    <property type="term" value="F:heme binding"/>
    <property type="evidence" value="ECO:0007669"/>
    <property type="project" value="InterPro"/>
</dbReference>
<keyword evidence="7 13" id="KW-0479">Metal-binding</keyword>
<sequence length="617" mass="68521">MTSQSVIFHLHGRDPTAQGVVLTVDPAVPLDKIQQEVAAKLTIVDSKRITFHVSDKPETLASDLKRLDSTQAVADERTVAILVDGCKPRAVPGPQGGLPFIGAYTELYPDFMGNYQRLLDKYGHLVHVHYLGRDVYITDDPDSHAGHVLTEGDLFSKDITEDHPLFPLKLSIPTGLFTADSSAPEWAQSHTLLMSAMSAKAMRGYVKIMDTSSKKLSNNVVGKFAADGASFDVFPLMLRAAAQTIGEVVIGQDLGMLDSTSSDTAEIFKIINKTLHLSQDLARKGKWYRALPNPEARSQLALKKWGNNYIDDLAEAQLAKPGKDMPYAEAATKTESILDFMLHALDDEGKKLPRSLLIDDAMTFLGAGQVTTSSALSWILYTLSHHKPQAEKLYQSLLDLELTPESEITADHIAKMEYLDWFIKETQRLYNPAFQPTRLAHKELVLPGGFILPAGSQVTVALHSVHVNKEHWQDPYTFNPERWGTPEVKKRHKNAFIPFATGARGCIGFNFALQEMKIVVSRLVLIFAFEDVTDGAVVYDPSFSLYRPLNFRAKAHRRPDPATRPNVQKAQVQAQEQEKQQPEVAPKVGQRELPTLYVLVSAATFRPPLYFLTAGLQ</sequence>
<reference evidence="14" key="1">
    <citation type="journal article" date="2016" name="Mol. Biol. Evol.">
        <title>Comparative Genomics of Early-Diverging Mushroom-Forming Fungi Provides Insights into the Origins of Lignocellulose Decay Capabilities.</title>
        <authorList>
            <person name="Nagy L.G."/>
            <person name="Riley R."/>
            <person name="Tritt A."/>
            <person name="Adam C."/>
            <person name="Daum C."/>
            <person name="Floudas D."/>
            <person name="Sun H."/>
            <person name="Yadav J.S."/>
            <person name="Pangilinan J."/>
            <person name="Larsson K.H."/>
            <person name="Matsuura K."/>
            <person name="Barry K."/>
            <person name="Labutti K."/>
            <person name="Kuo R."/>
            <person name="Ohm R.A."/>
            <person name="Bhattacharya S.S."/>
            <person name="Shirouzu T."/>
            <person name="Yoshinaga Y."/>
            <person name="Martin F.M."/>
            <person name="Grigoriev I.V."/>
            <person name="Hibbett D.S."/>
        </authorList>
    </citation>
    <scope>NUCLEOTIDE SEQUENCE [LARGE SCALE GENOMIC DNA]</scope>
    <source>
        <strain evidence="14">CBS 109695</strain>
    </source>
</reference>
<organism evidence="14">
    <name type="scientific">Athelia psychrophila</name>
    <dbReference type="NCBI Taxonomy" id="1759441"/>
    <lineage>
        <taxon>Eukaryota</taxon>
        <taxon>Fungi</taxon>
        <taxon>Dikarya</taxon>
        <taxon>Basidiomycota</taxon>
        <taxon>Agaricomycotina</taxon>
        <taxon>Agaricomycetes</taxon>
        <taxon>Agaricomycetidae</taxon>
        <taxon>Atheliales</taxon>
        <taxon>Atheliaceae</taxon>
        <taxon>Athelia</taxon>
    </lineage>
</organism>
<keyword evidence="10 13" id="KW-0408">Iron</keyword>
<dbReference type="InterPro" id="IPR001128">
    <property type="entry name" value="Cyt_P450"/>
</dbReference>
<evidence type="ECO:0000256" key="6">
    <source>
        <dbReference type="ARBA" id="ARBA00022692"/>
    </source>
</evidence>
<keyword evidence="8" id="KW-1133">Transmembrane helix</keyword>
<evidence type="ECO:0000256" key="4">
    <source>
        <dbReference type="ARBA" id="ARBA00010617"/>
    </source>
</evidence>
<comment type="subcellular location">
    <subcellularLocation>
        <location evidence="2">Membrane</location>
    </subcellularLocation>
</comment>
<gene>
    <name evidence="14" type="ORF">FIBSPDRAFT_724578</name>
</gene>
<proteinExistence type="inferred from homology"/>
<dbReference type="EMBL" id="KV417489">
    <property type="protein sequence ID" value="KZP31538.1"/>
    <property type="molecule type" value="Genomic_DNA"/>
</dbReference>
<keyword evidence="12" id="KW-0472">Membrane</keyword>
<comment type="cofactor">
    <cofactor evidence="1 13">
        <name>heme</name>
        <dbReference type="ChEBI" id="CHEBI:30413"/>
    </cofactor>
</comment>
<dbReference type="PANTHER" id="PTHR24305">
    <property type="entry name" value="CYTOCHROME P450"/>
    <property type="match status" value="1"/>
</dbReference>
<evidence type="ECO:0000256" key="3">
    <source>
        <dbReference type="ARBA" id="ARBA00004721"/>
    </source>
</evidence>
<dbReference type="AlphaFoldDB" id="A0A166UBX1"/>
<keyword evidence="9" id="KW-0560">Oxidoreductase</keyword>
<evidence type="ECO:0000256" key="8">
    <source>
        <dbReference type="ARBA" id="ARBA00022989"/>
    </source>
</evidence>
<evidence type="ECO:0000256" key="1">
    <source>
        <dbReference type="ARBA" id="ARBA00001971"/>
    </source>
</evidence>
<dbReference type="PRINTS" id="PR00385">
    <property type="entry name" value="P450"/>
</dbReference>
<dbReference type="OrthoDB" id="1470350at2759"/>
<evidence type="ECO:0000256" key="10">
    <source>
        <dbReference type="ARBA" id="ARBA00023004"/>
    </source>
</evidence>
<evidence type="ECO:0000256" key="12">
    <source>
        <dbReference type="ARBA" id="ARBA00023136"/>
    </source>
</evidence>
<dbReference type="STRING" id="436010.A0A166UBX1"/>
<name>A0A166UBX1_9AGAM</name>
<dbReference type="InterPro" id="IPR036396">
    <property type="entry name" value="Cyt_P450_sf"/>
</dbReference>
<evidence type="ECO:0000256" key="13">
    <source>
        <dbReference type="PIRSR" id="PIRSR602403-1"/>
    </source>
</evidence>
<keyword evidence="11" id="KW-0503">Monooxygenase</keyword>
<dbReference type="PANTHER" id="PTHR24305:SF166">
    <property type="entry name" value="CYTOCHROME P450 12A4, MITOCHONDRIAL-RELATED"/>
    <property type="match status" value="1"/>
</dbReference>
<feature type="binding site" description="axial binding residue" evidence="13">
    <location>
        <position position="506"/>
    </location>
    <ligand>
        <name>heme</name>
        <dbReference type="ChEBI" id="CHEBI:30413"/>
    </ligand>
    <ligandPart>
        <name>Fe</name>
        <dbReference type="ChEBI" id="CHEBI:18248"/>
    </ligandPart>
</feature>
<dbReference type="Pfam" id="PF00067">
    <property type="entry name" value="p450"/>
    <property type="match status" value="1"/>
</dbReference>
<dbReference type="GO" id="GO:0016020">
    <property type="term" value="C:membrane"/>
    <property type="evidence" value="ECO:0007669"/>
    <property type="project" value="UniProtKB-SubCell"/>
</dbReference>
<keyword evidence="6" id="KW-0812">Transmembrane</keyword>
<evidence type="ECO:0000256" key="11">
    <source>
        <dbReference type="ARBA" id="ARBA00023033"/>
    </source>
</evidence>
<dbReference type="Gene3D" id="1.10.630.10">
    <property type="entry name" value="Cytochrome P450"/>
    <property type="match status" value="1"/>
</dbReference>
<evidence type="ECO:0000256" key="9">
    <source>
        <dbReference type="ARBA" id="ARBA00023002"/>
    </source>
</evidence>
<dbReference type="CDD" id="cd00302">
    <property type="entry name" value="cytochrome_P450"/>
    <property type="match status" value="1"/>
</dbReference>